<dbReference type="SUPFAM" id="SSF55945">
    <property type="entry name" value="TATA-box binding protein-like"/>
    <property type="match status" value="1"/>
</dbReference>
<dbReference type="CDD" id="cd00056">
    <property type="entry name" value="ENDO3c"/>
    <property type="match status" value="1"/>
</dbReference>
<dbReference type="SUPFAM" id="SSF48150">
    <property type="entry name" value="DNA-glycosylase"/>
    <property type="match status" value="1"/>
</dbReference>
<dbReference type="JaponicusDB" id="SJAG_01119">
    <property type="gene designation" value="ogg1"/>
</dbReference>
<evidence type="ECO:0000256" key="7">
    <source>
        <dbReference type="ARBA" id="ARBA00023204"/>
    </source>
</evidence>
<dbReference type="STRING" id="402676.B6JZT0"/>
<dbReference type="OrthoDB" id="238681at2759"/>
<dbReference type="GO" id="GO:0006285">
    <property type="term" value="P:base-excision repair, AP site formation"/>
    <property type="evidence" value="ECO:0000318"/>
    <property type="project" value="GO_Central"/>
</dbReference>
<dbReference type="VEuPathDB" id="FungiDB:SJAG_01119"/>
<evidence type="ECO:0000256" key="3">
    <source>
        <dbReference type="ARBA" id="ARBA00022763"/>
    </source>
</evidence>
<dbReference type="InterPro" id="IPR023170">
    <property type="entry name" value="HhH_base_excis_C"/>
</dbReference>
<sequence>MWKKIPLVPEELNISVTLTNGQAFRWVCVDEKEKIYAASLWSCVVLLKQKHETDVVEYCFKYPENEVPNESKSRKLLFRYLNVDVDTRNLFQLWEEKDPTFAQHCKNLYGVRILKQDPWENLISFICSSNNNIPRISQMLQKLCSSYGTWLGYWFGHDFYSFPSLSKLASISELERELRNLGFGYRAKFIHKSVLYLSKNKGFLENLSSLSYEACRDELCLLPGVGPKVADCVCLMSLNKFESIPVDTHVLQLAVRDYKIWPRNAHSVLFTNEIYKRKKSYCLGFQSLHVQGPFTVILAAIGMFLLSFLYEALRSFRLNIEEKPNEKRYRNTYVTLSYALQACLSLYLMLCAMSFNGFVIIPIIFGGVLGYRVFPVSARRPDCACH</sequence>
<evidence type="ECO:0000313" key="14">
    <source>
        <dbReference type="EMBL" id="EEB06080.1"/>
    </source>
</evidence>
<dbReference type="HOGENOM" id="CLU_716021_0_0_1"/>
<dbReference type="Gene3D" id="1.10.1670.10">
    <property type="entry name" value="Helix-hairpin-Helix base-excision DNA repair enzymes (C-terminal)"/>
    <property type="match status" value="1"/>
</dbReference>
<keyword evidence="5 12" id="KW-1133">Transmembrane helix</keyword>
<keyword evidence="3" id="KW-0227">DNA damage</keyword>
<dbReference type="AlphaFoldDB" id="B6JZT0"/>
<keyword evidence="9" id="KW-0511">Multifunctional enzyme</keyword>
<keyword evidence="12" id="KW-0187">Copper transport</keyword>
<feature type="transmembrane region" description="Helical" evidence="12">
    <location>
        <begin position="355"/>
        <end position="374"/>
    </location>
</feature>
<feature type="transmembrane region" description="Helical" evidence="12">
    <location>
        <begin position="331"/>
        <end position="349"/>
    </location>
</feature>
<dbReference type="GO" id="GO:0005634">
    <property type="term" value="C:nucleus"/>
    <property type="evidence" value="ECO:0000318"/>
    <property type="project" value="GO_Central"/>
</dbReference>
<dbReference type="EMBL" id="KE651168">
    <property type="protein sequence ID" value="EEB06080.1"/>
    <property type="molecule type" value="Genomic_DNA"/>
</dbReference>
<dbReference type="InterPro" id="IPR052054">
    <property type="entry name" value="Oxidative_DNA_repair_enzyme"/>
</dbReference>
<dbReference type="SMART" id="SM00478">
    <property type="entry name" value="ENDO3c"/>
    <property type="match status" value="1"/>
</dbReference>
<keyword evidence="12" id="KW-0186">Copper</keyword>
<keyword evidence="12" id="KW-0813">Transport</keyword>
<dbReference type="RefSeq" id="XP_002172373.1">
    <property type="nucleotide sequence ID" value="XM_002172337.1"/>
</dbReference>
<organism evidence="14 16">
    <name type="scientific">Schizosaccharomyces japonicus (strain yFS275 / FY16936)</name>
    <name type="common">Fission yeast</name>
    <dbReference type="NCBI Taxonomy" id="402676"/>
    <lineage>
        <taxon>Eukaryota</taxon>
        <taxon>Fungi</taxon>
        <taxon>Dikarya</taxon>
        <taxon>Ascomycota</taxon>
        <taxon>Taphrinomycotina</taxon>
        <taxon>Schizosaccharomycetes</taxon>
        <taxon>Schizosaccharomycetales</taxon>
        <taxon>Schizosaccharomycetaceae</taxon>
        <taxon>Schizosaccharomyces</taxon>
    </lineage>
</organism>
<reference evidence="14 16" key="1">
    <citation type="journal article" date="2011" name="Science">
        <title>Comparative functional genomics of the fission yeasts.</title>
        <authorList>
            <person name="Rhind N."/>
            <person name="Chen Z."/>
            <person name="Yassour M."/>
            <person name="Thompson D.A."/>
            <person name="Haas B.J."/>
            <person name="Habib N."/>
            <person name="Wapinski I."/>
            <person name="Roy S."/>
            <person name="Lin M.F."/>
            <person name="Heiman D.I."/>
            <person name="Young S.K."/>
            <person name="Furuya K."/>
            <person name="Guo Y."/>
            <person name="Pidoux A."/>
            <person name="Chen H.M."/>
            <person name="Robbertse B."/>
            <person name="Goldberg J.M."/>
            <person name="Aoki K."/>
            <person name="Bayne E.H."/>
            <person name="Berlin A.M."/>
            <person name="Desjardins C.A."/>
            <person name="Dobbs E."/>
            <person name="Dukaj L."/>
            <person name="Fan L."/>
            <person name="FitzGerald M.G."/>
            <person name="French C."/>
            <person name="Gujja S."/>
            <person name="Hansen K."/>
            <person name="Keifenheim D."/>
            <person name="Levin J.Z."/>
            <person name="Mosher R.A."/>
            <person name="Mueller C.A."/>
            <person name="Pfiffner J."/>
            <person name="Priest M."/>
            <person name="Russ C."/>
            <person name="Smialowska A."/>
            <person name="Swoboda P."/>
            <person name="Sykes S.M."/>
            <person name="Vaughn M."/>
            <person name="Vengrova S."/>
            <person name="Yoder R."/>
            <person name="Zeng Q."/>
            <person name="Allshire R."/>
            <person name="Baulcombe D."/>
            <person name="Birren B.W."/>
            <person name="Brown W."/>
            <person name="Ekwall K."/>
            <person name="Kellis M."/>
            <person name="Leatherwood J."/>
            <person name="Levin H."/>
            <person name="Margalit H."/>
            <person name="Martienssen R."/>
            <person name="Nieduszynski C.A."/>
            <person name="Spatafora J.W."/>
            <person name="Friedman N."/>
            <person name="Dalgaard J.Z."/>
            <person name="Baumann P."/>
            <person name="Niki H."/>
            <person name="Regev A."/>
            <person name="Nusbaum C."/>
        </authorList>
    </citation>
    <scope>NUCLEOTIDE SEQUENCE [LARGE SCALE GENOMIC DNA]</scope>
    <source>
        <strain evidence="16">yFS275 / FY16936</strain>
    </source>
</reference>
<comment type="catalytic activity">
    <reaction evidence="11">
        <text>2'-deoxyribonucleotide-(2'-deoxyribose 5'-phosphate)-2'-deoxyribonucleotide-DNA = a 3'-end 2'-deoxyribonucleotide-(2,3-dehydro-2,3-deoxyribose 5'-phosphate)-DNA + a 5'-end 5'-phospho-2'-deoxyribonucleoside-DNA + H(+)</text>
        <dbReference type="Rhea" id="RHEA:66592"/>
        <dbReference type="Rhea" id="RHEA-COMP:13180"/>
        <dbReference type="Rhea" id="RHEA-COMP:16897"/>
        <dbReference type="Rhea" id="RHEA-COMP:17067"/>
        <dbReference type="ChEBI" id="CHEBI:15378"/>
        <dbReference type="ChEBI" id="CHEBI:136412"/>
        <dbReference type="ChEBI" id="CHEBI:157695"/>
        <dbReference type="ChEBI" id="CHEBI:167181"/>
        <dbReference type="EC" id="4.2.99.18"/>
    </reaction>
</comment>
<accession>B6JZT0</accession>
<evidence type="ECO:0000256" key="8">
    <source>
        <dbReference type="ARBA" id="ARBA00023239"/>
    </source>
</evidence>
<feature type="domain" description="HhH-GPD" evidence="13">
    <location>
        <begin position="127"/>
        <end position="292"/>
    </location>
</feature>
<proteinExistence type="inferred from homology"/>
<keyword evidence="16" id="KW-1185">Reference proteome</keyword>
<protein>
    <recommendedName>
        <fullName evidence="12">Copper transport protein</fullName>
    </recommendedName>
</protein>
<evidence type="ECO:0000256" key="10">
    <source>
        <dbReference type="ARBA" id="ARBA00023295"/>
    </source>
</evidence>
<dbReference type="Pfam" id="PF04145">
    <property type="entry name" value="Ctr"/>
    <property type="match status" value="2"/>
</dbReference>
<keyword evidence="8 14" id="KW-0456">Lyase</keyword>
<dbReference type="InterPro" id="IPR007274">
    <property type="entry name" value="Cop_transporter"/>
</dbReference>
<evidence type="ECO:0000256" key="2">
    <source>
        <dbReference type="ARBA" id="ARBA00022692"/>
    </source>
</evidence>
<evidence type="ECO:0000256" key="1">
    <source>
        <dbReference type="ARBA" id="ARBA00010679"/>
    </source>
</evidence>
<dbReference type="GO" id="GO:0034039">
    <property type="term" value="F:8-oxo-7,8-dihydroguanine DNA N-glycosylase activity"/>
    <property type="evidence" value="ECO:0000318"/>
    <property type="project" value="GO_Central"/>
</dbReference>
<evidence type="ECO:0000256" key="6">
    <source>
        <dbReference type="ARBA" id="ARBA00023136"/>
    </source>
</evidence>
<dbReference type="GO" id="GO:0006289">
    <property type="term" value="P:nucleotide-excision repair"/>
    <property type="evidence" value="ECO:0007669"/>
    <property type="project" value="InterPro"/>
</dbReference>
<dbReference type="Proteomes" id="UP000001744">
    <property type="component" value="Unassembled WGS sequence"/>
</dbReference>
<dbReference type="GO" id="GO:0003684">
    <property type="term" value="F:damaged DNA binding"/>
    <property type="evidence" value="ECO:0007669"/>
    <property type="project" value="InterPro"/>
</dbReference>
<dbReference type="Pfam" id="PF00730">
    <property type="entry name" value="HhH-GPD"/>
    <property type="match status" value="1"/>
</dbReference>
<comment type="similarity">
    <text evidence="12">Belongs to the copper transporter (Ctr) (TC 1.A.56) family. SLC31A subfamily.</text>
</comment>
<dbReference type="PANTHER" id="PTHR10242:SF2">
    <property type="entry name" value="N-GLYCOSYLASE_DNA LYASE"/>
    <property type="match status" value="1"/>
</dbReference>
<dbReference type="PANTHER" id="PTHR10242">
    <property type="entry name" value="8-OXOGUANINE DNA GLYCOSYLASE"/>
    <property type="match status" value="1"/>
</dbReference>
<dbReference type="eggNOG" id="KOG2875">
    <property type="taxonomic scope" value="Eukaryota"/>
</dbReference>
<name>B6JZT0_SCHJY</name>
<dbReference type="Gene3D" id="3.30.310.40">
    <property type="match status" value="1"/>
</dbReference>
<dbReference type="InterPro" id="IPR003265">
    <property type="entry name" value="HhH-GPD_domain"/>
</dbReference>
<evidence type="ECO:0000313" key="15">
    <source>
        <dbReference type="JaponicusDB" id="SJAG_01119"/>
    </source>
</evidence>
<dbReference type="GO" id="GO:0005375">
    <property type="term" value="F:copper ion transmembrane transporter activity"/>
    <property type="evidence" value="ECO:0007669"/>
    <property type="project" value="UniProtKB-UniRule"/>
</dbReference>
<keyword evidence="4" id="KW-0378">Hydrolase</keyword>
<evidence type="ECO:0000256" key="11">
    <source>
        <dbReference type="ARBA" id="ARBA00044632"/>
    </source>
</evidence>
<comment type="subcellular location">
    <subcellularLocation>
        <location evidence="12">Membrane</location>
        <topology evidence="12">Multi-pass membrane protein</topology>
    </subcellularLocation>
</comment>
<evidence type="ECO:0000313" key="16">
    <source>
        <dbReference type="Proteomes" id="UP000001744"/>
    </source>
</evidence>
<evidence type="ECO:0000259" key="13">
    <source>
        <dbReference type="SMART" id="SM00478"/>
    </source>
</evidence>
<evidence type="ECO:0000256" key="9">
    <source>
        <dbReference type="ARBA" id="ARBA00023268"/>
    </source>
</evidence>
<feature type="transmembrane region" description="Helical" evidence="12">
    <location>
        <begin position="290"/>
        <end position="310"/>
    </location>
</feature>
<evidence type="ECO:0000256" key="4">
    <source>
        <dbReference type="ARBA" id="ARBA00022801"/>
    </source>
</evidence>
<evidence type="ECO:0000256" key="5">
    <source>
        <dbReference type="ARBA" id="ARBA00022989"/>
    </source>
</evidence>
<dbReference type="Gene3D" id="1.10.340.30">
    <property type="entry name" value="Hypothetical protein, domain 2"/>
    <property type="match status" value="1"/>
</dbReference>
<dbReference type="GeneID" id="7047376"/>
<keyword evidence="6 12" id="KW-0472">Membrane</keyword>
<keyword evidence="7" id="KW-0234">DNA repair</keyword>
<evidence type="ECO:0000256" key="12">
    <source>
        <dbReference type="RuleBase" id="RU367022"/>
    </source>
</evidence>
<dbReference type="Pfam" id="PF07934">
    <property type="entry name" value="OGG_N"/>
    <property type="match status" value="1"/>
</dbReference>
<dbReference type="InterPro" id="IPR011257">
    <property type="entry name" value="DNA_glycosylase"/>
</dbReference>
<comment type="similarity">
    <text evidence="1">Belongs to the type-1 OGG1 family.</text>
</comment>
<keyword evidence="10" id="KW-0326">Glycosidase</keyword>
<keyword evidence="2 12" id="KW-0812">Transmembrane</keyword>
<gene>
    <name evidence="15" type="primary">ogg1</name>
    <name evidence="14" type="ORF">SJAG_01119</name>
</gene>
<dbReference type="OMA" id="WILEEET"/>
<dbReference type="InterPro" id="IPR012904">
    <property type="entry name" value="OGG_N"/>
</dbReference>
<dbReference type="GO" id="GO:0140078">
    <property type="term" value="F:class I DNA-(apurinic or apyrimidinic site) endonuclease activity"/>
    <property type="evidence" value="ECO:0007669"/>
    <property type="project" value="UniProtKB-EC"/>
</dbReference>
<keyword evidence="12" id="KW-0406">Ion transport</keyword>
<dbReference type="GO" id="GO:0016020">
    <property type="term" value="C:membrane"/>
    <property type="evidence" value="ECO:0007669"/>
    <property type="project" value="UniProtKB-SubCell"/>
</dbReference>